<feature type="compositionally biased region" description="Basic and acidic residues" evidence="1">
    <location>
        <begin position="172"/>
        <end position="184"/>
    </location>
</feature>
<name>A0A8S2ANZ9_ARAAE</name>
<organism evidence="2 3">
    <name type="scientific">Arabidopsis arenosa</name>
    <name type="common">Sand rock-cress</name>
    <name type="synonym">Cardaminopsis arenosa</name>
    <dbReference type="NCBI Taxonomy" id="38785"/>
    <lineage>
        <taxon>Eukaryota</taxon>
        <taxon>Viridiplantae</taxon>
        <taxon>Streptophyta</taxon>
        <taxon>Embryophyta</taxon>
        <taxon>Tracheophyta</taxon>
        <taxon>Spermatophyta</taxon>
        <taxon>Magnoliopsida</taxon>
        <taxon>eudicotyledons</taxon>
        <taxon>Gunneridae</taxon>
        <taxon>Pentapetalae</taxon>
        <taxon>rosids</taxon>
        <taxon>malvids</taxon>
        <taxon>Brassicales</taxon>
        <taxon>Brassicaceae</taxon>
        <taxon>Camelineae</taxon>
        <taxon>Arabidopsis</taxon>
    </lineage>
</organism>
<feature type="compositionally biased region" description="Polar residues" evidence="1">
    <location>
        <begin position="1"/>
        <end position="10"/>
    </location>
</feature>
<gene>
    <name evidence="2" type="ORF">AARE701A_LOCUS16427</name>
</gene>
<sequence>MSCSQPSTSKKSQRAGLKEEKERQAVSSQKPLPENNEAPMNYYSPRDNFVAPSNIERHSVSRGISHENSNSHRRQPTTWKIREHHSRSAYDHRSPRGNFTEDKRHSTSIYSQESSRGHRGFRPLISERSSSRTHSAPREENNRDHIKHSQFSERPNYQWREKLNSRTYPRPECSESSRTRRPPLERSLNPTEVTPPPPPPMPTTEEVMGELRDVTVQYISCSDPTESATRKRRVIQGEAKGLMAETASQMIEAAIISDNNYLASFATAQEDIVESQDLPRLPEACNANTSAPTKKRRGCPP</sequence>
<accession>A0A8S2ANZ9</accession>
<feature type="region of interest" description="Disordered" evidence="1">
    <location>
        <begin position="282"/>
        <end position="301"/>
    </location>
</feature>
<feature type="region of interest" description="Disordered" evidence="1">
    <location>
        <begin position="1"/>
        <end position="206"/>
    </location>
</feature>
<evidence type="ECO:0000313" key="2">
    <source>
        <dbReference type="EMBL" id="CAE6127085.1"/>
    </source>
</evidence>
<evidence type="ECO:0000313" key="3">
    <source>
        <dbReference type="Proteomes" id="UP000682877"/>
    </source>
</evidence>
<feature type="compositionally biased region" description="Basic and acidic residues" evidence="1">
    <location>
        <begin position="86"/>
        <end position="105"/>
    </location>
</feature>
<keyword evidence="3" id="KW-1185">Reference proteome</keyword>
<dbReference type="AlphaFoldDB" id="A0A8S2ANZ9"/>
<feature type="compositionally biased region" description="Pro residues" evidence="1">
    <location>
        <begin position="193"/>
        <end position="202"/>
    </location>
</feature>
<evidence type="ECO:0000256" key="1">
    <source>
        <dbReference type="SAM" id="MobiDB-lite"/>
    </source>
</evidence>
<dbReference type="Proteomes" id="UP000682877">
    <property type="component" value="Chromosome 6"/>
</dbReference>
<reference evidence="2" key="1">
    <citation type="submission" date="2021-01" db="EMBL/GenBank/DDBJ databases">
        <authorList>
            <person name="Bezrukov I."/>
        </authorList>
    </citation>
    <scope>NUCLEOTIDE SEQUENCE</scope>
</reference>
<proteinExistence type="predicted"/>
<dbReference type="EMBL" id="LR999456">
    <property type="protein sequence ID" value="CAE6127085.1"/>
    <property type="molecule type" value="Genomic_DNA"/>
</dbReference>
<protein>
    <submittedName>
        <fullName evidence="2">Uncharacterized protein</fullName>
    </submittedName>
</protein>